<name>A0A4D6WUI1_9FLOR</name>
<dbReference type="Pfam" id="PF02405">
    <property type="entry name" value="MlaE"/>
    <property type="match status" value="1"/>
</dbReference>
<keyword evidence="1" id="KW-0472">Membrane</keyword>
<evidence type="ECO:0000313" key="2">
    <source>
        <dbReference type="EMBL" id="QCI06852.1"/>
    </source>
</evidence>
<evidence type="ECO:0008006" key="3">
    <source>
        <dbReference type="Google" id="ProtNLM"/>
    </source>
</evidence>
<evidence type="ECO:0000256" key="1">
    <source>
        <dbReference type="SAM" id="Phobius"/>
    </source>
</evidence>
<organism evidence="2">
    <name type="scientific">Halydictyon mirabile</name>
    <dbReference type="NCBI Taxonomy" id="189652"/>
    <lineage>
        <taxon>Eukaryota</taxon>
        <taxon>Rhodophyta</taxon>
        <taxon>Florideophyceae</taxon>
        <taxon>Rhodymeniophycidae</taxon>
        <taxon>Ceramiales</taxon>
        <taxon>Dasyaceae</taxon>
        <taxon>Halydictyon</taxon>
    </lineage>
</organism>
<protein>
    <recommendedName>
        <fullName evidence="3">ABC transporter permease</fullName>
    </recommendedName>
</protein>
<feature type="transmembrane region" description="Helical" evidence="1">
    <location>
        <begin position="223"/>
        <end position="245"/>
    </location>
</feature>
<feature type="transmembrane region" description="Helical" evidence="1">
    <location>
        <begin position="136"/>
        <end position="168"/>
    </location>
</feature>
<dbReference type="GO" id="GO:0043190">
    <property type="term" value="C:ATP-binding cassette (ABC) transporter complex"/>
    <property type="evidence" value="ECO:0007669"/>
    <property type="project" value="InterPro"/>
</dbReference>
<proteinExistence type="predicted"/>
<dbReference type="PANTHER" id="PTHR30188">
    <property type="entry name" value="ABC TRANSPORTER PERMEASE PROTEIN-RELATED"/>
    <property type="match status" value="1"/>
</dbReference>
<sequence length="255" mass="28904">MKNYFSKIFIVFKVIVKLFNISNIDKITFNMICEQIYLLAPSSLSLTLITAFFISLVFSLQIVKEFLYLSATNVVGSMLTLSFLRELSPVLTSIILTAKVGSYFTAELSTMVVTNQIDVLYVLGINPINYLILPRIYSFVIMLPILNFFSFITSLLSSSFICFFLYNIDTNLFFSSVYQTFSIIDLSKSCFKIVIFGFFISTICCVWGFTIQGGAKEVGLCTTSAIVNSLLFVFVLDFILSYFMFDMSEVIFMSL</sequence>
<feature type="transmembrane region" description="Helical" evidence="1">
    <location>
        <begin position="36"/>
        <end position="60"/>
    </location>
</feature>
<dbReference type="PANTHER" id="PTHR30188:SF4">
    <property type="entry name" value="PROTEIN TRIGALACTOSYLDIACYLGLYCEROL 1, CHLOROPLASTIC"/>
    <property type="match status" value="1"/>
</dbReference>
<dbReference type="EMBL" id="MK814662">
    <property type="protein sequence ID" value="QCI06852.1"/>
    <property type="molecule type" value="Genomic_DNA"/>
</dbReference>
<feature type="transmembrane region" description="Helical" evidence="1">
    <location>
        <begin position="189"/>
        <end position="211"/>
    </location>
</feature>
<keyword evidence="1" id="KW-0812">Transmembrane</keyword>
<gene>
    <name evidence="2" type="primary">ycf63</name>
</gene>
<dbReference type="GO" id="GO:0005548">
    <property type="term" value="F:phospholipid transporter activity"/>
    <property type="evidence" value="ECO:0007669"/>
    <property type="project" value="TreeGrafter"/>
</dbReference>
<dbReference type="InterPro" id="IPR030802">
    <property type="entry name" value="Permease_MalE"/>
</dbReference>
<dbReference type="AlphaFoldDB" id="A0A4D6WUI1"/>
<keyword evidence="1" id="KW-1133">Transmembrane helix</keyword>
<reference evidence="2" key="1">
    <citation type="journal article" date="2019" name="Mol. Phylogenet. Evol.">
        <title>Morphological evolution and classification of the red algal order Ceramiales inferred using plastid phylogenomics.</title>
        <authorList>
            <person name="Diaz-Tapia P."/>
            <person name="Pasella M.M."/>
            <person name="Verbruggen H."/>
            <person name="Maggs C.A."/>
        </authorList>
    </citation>
    <scope>NUCLEOTIDE SEQUENCE</scope>
    <source>
        <strain evidence="2">25966_3</strain>
    </source>
</reference>
<geneLocation type="plastid" evidence="2"/>
<accession>A0A4D6WUI1</accession>
<keyword evidence="2" id="KW-0934">Plastid</keyword>
<reference evidence="2" key="2">
    <citation type="submission" date="2019-04" db="EMBL/GenBank/DDBJ databases">
        <authorList>
            <person name="Pasella M."/>
        </authorList>
    </citation>
    <scope>NUCLEOTIDE SEQUENCE</scope>
    <source>
        <strain evidence="2">25966_3</strain>
    </source>
</reference>